<proteinExistence type="predicted"/>
<dbReference type="EMBL" id="JAVDYB010000001">
    <property type="protein sequence ID" value="MDR7280338.1"/>
    <property type="molecule type" value="Genomic_DNA"/>
</dbReference>
<keyword evidence="2" id="KW-0472">Membrane</keyword>
<name>A0AAE3YXR1_9ACTN</name>
<dbReference type="InterPro" id="IPR015943">
    <property type="entry name" value="WD40/YVTN_repeat-like_dom_sf"/>
</dbReference>
<dbReference type="RefSeq" id="WP_310374641.1">
    <property type="nucleotide sequence ID" value="NZ_JAVDYB010000001.1"/>
</dbReference>
<evidence type="ECO:0000256" key="1">
    <source>
        <dbReference type="SAM" id="MobiDB-lite"/>
    </source>
</evidence>
<dbReference type="Proteomes" id="UP001183643">
    <property type="component" value="Unassembled WGS sequence"/>
</dbReference>
<keyword evidence="2" id="KW-0812">Transmembrane</keyword>
<evidence type="ECO:0000313" key="4">
    <source>
        <dbReference type="Proteomes" id="UP001183643"/>
    </source>
</evidence>
<gene>
    <name evidence="3" type="ORF">J2S41_007116</name>
</gene>
<feature type="transmembrane region" description="Helical" evidence="2">
    <location>
        <begin position="12"/>
        <end position="35"/>
    </location>
</feature>
<dbReference type="InterPro" id="IPR011047">
    <property type="entry name" value="Quinoprotein_ADH-like_sf"/>
</dbReference>
<evidence type="ECO:0000313" key="3">
    <source>
        <dbReference type="EMBL" id="MDR7280338.1"/>
    </source>
</evidence>
<organism evidence="3 4">
    <name type="scientific">Catenuloplanes atrovinosus</name>
    <dbReference type="NCBI Taxonomy" id="137266"/>
    <lineage>
        <taxon>Bacteria</taxon>
        <taxon>Bacillati</taxon>
        <taxon>Actinomycetota</taxon>
        <taxon>Actinomycetes</taxon>
        <taxon>Micromonosporales</taxon>
        <taxon>Micromonosporaceae</taxon>
        <taxon>Catenuloplanes</taxon>
    </lineage>
</organism>
<keyword evidence="4" id="KW-1185">Reference proteome</keyword>
<protein>
    <recommendedName>
        <fullName evidence="5">Pyrrolo-quinoline quinone</fullName>
    </recommendedName>
</protein>
<sequence length="417" mass="43911">MREEAGKKSRAVWWQASLAALVLAGLGVVAVVRVLPPAEVLTVTPVANAAPIERKTGTAGLLYSAPLIVDGDIRVYASDRQVRADTPAAARTERTPAWTFRRWPQSVLGVVESGGVVISRWTDGELVGIRASTGRIAWRAPGPQPAPDATPATPRRTGEELVWTPADLYTATDSAGADLVVVRGADAVRVFEAATGRERSPIAAACGPAGFTTASGGYACRTATGLTLYDLAAGGPGRAWAADGEVTADSCRLGASSCALVRAGGKAYRFAEDGVRAAPVADPPGSKVLGELVYTTDGVRTATAYNLVTGARVWSWPGREWDRDLRVLAVQPSRVHLFNAESRLITLDAATGTELSLFAWGVPSTRGEPKQERHWTPGTAYATDGLVIAVRRKPESTETAEDKDYYFAGEGVAVAVS</sequence>
<reference evidence="3" key="1">
    <citation type="submission" date="2023-07" db="EMBL/GenBank/DDBJ databases">
        <title>Sequencing the genomes of 1000 actinobacteria strains.</title>
        <authorList>
            <person name="Klenk H.-P."/>
        </authorList>
    </citation>
    <scope>NUCLEOTIDE SEQUENCE</scope>
    <source>
        <strain evidence="3">DSM 44707</strain>
    </source>
</reference>
<feature type="region of interest" description="Disordered" evidence="1">
    <location>
        <begin position="138"/>
        <end position="157"/>
    </location>
</feature>
<dbReference type="AlphaFoldDB" id="A0AAE3YXR1"/>
<keyword evidence="2" id="KW-1133">Transmembrane helix</keyword>
<comment type="caution">
    <text evidence="3">The sequence shown here is derived from an EMBL/GenBank/DDBJ whole genome shotgun (WGS) entry which is preliminary data.</text>
</comment>
<evidence type="ECO:0000256" key="2">
    <source>
        <dbReference type="SAM" id="Phobius"/>
    </source>
</evidence>
<evidence type="ECO:0008006" key="5">
    <source>
        <dbReference type="Google" id="ProtNLM"/>
    </source>
</evidence>
<dbReference type="SUPFAM" id="SSF50998">
    <property type="entry name" value="Quinoprotein alcohol dehydrogenase-like"/>
    <property type="match status" value="1"/>
</dbReference>
<accession>A0AAE3YXR1</accession>
<dbReference type="Gene3D" id="2.130.10.10">
    <property type="entry name" value="YVTN repeat-like/Quinoprotein amine dehydrogenase"/>
    <property type="match status" value="2"/>
</dbReference>